<dbReference type="PROSITE" id="PS00041">
    <property type="entry name" value="HTH_ARAC_FAMILY_1"/>
    <property type="match status" value="1"/>
</dbReference>
<dbReference type="InterPro" id="IPR041522">
    <property type="entry name" value="CdaR_GGDEF"/>
</dbReference>
<dbReference type="Pfam" id="PF17853">
    <property type="entry name" value="GGDEF_2"/>
    <property type="match status" value="1"/>
</dbReference>
<keyword evidence="1" id="KW-0805">Transcription regulation</keyword>
<feature type="transmembrane region" description="Helical" evidence="4">
    <location>
        <begin position="292"/>
        <end position="312"/>
    </location>
</feature>
<name>A0ABU3RD10_9BACL</name>
<accession>A0ABU3RD10</accession>
<evidence type="ECO:0000256" key="1">
    <source>
        <dbReference type="ARBA" id="ARBA00023015"/>
    </source>
</evidence>
<dbReference type="InterPro" id="IPR018060">
    <property type="entry name" value="HTH_AraC"/>
</dbReference>
<dbReference type="RefSeq" id="WP_315952159.1">
    <property type="nucleotide sequence ID" value="NZ_JAWCUD010000003.1"/>
</dbReference>
<dbReference type="Gene3D" id="1.10.10.60">
    <property type="entry name" value="Homeodomain-like"/>
    <property type="match status" value="2"/>
</dbReference>
<dbReference type="SUPFAM" id="SSF46689">
    <property type="entry name" value="Homeodomain-like"/>
    <property type="match status" value="1"/>
</dbReference>
<dbReference type="InterPro" id="IPR009057">
    <property type="entry name" value="Homeodomain-like_sf"/>
</dbReference>
<evidence type="ECO:0000313" key="6">
    <source>
        <dbReference type="EMBL" id="MDU0202150.1"/>
    </source>
</evidence>
<keyword evidence="4" id="KW-0812">Transmembrane</keyword>
<dbReference type="Proteomes" id="UP001260980">
    <property type="component" value="Unassembled WGS sequence"/>
</dbReference>
<evidence type="ECO:0000256" key="4">
    <source>
        <dbReference type="SAM" id="Phobius"/>
    </source>
</evidence>
<feature type="domain" description="HTH araC/xylS-type" evidence="5">
    <location>
        <begin position="661"/>
        <end position="758"/>
    </location>
</feature>
<keyword evidence="4" id="KW-0472">Membrane</keyword>
<proteinExistence type="predicted"/>
<evidence type="ECO:0000256" key="3">
    <source>
        <dbReference type="ARBA" id="ARBA00023163"/>
    </source>
</evidence>
<comment type="caution">
    <text evidence="6">The sequence shown here is derived from an EMBL/GenBank/DDBJ whole genome shotgun (WGS) entry which is preliminary data.</text>
</comment>
<dbReference type="Pfam" id="PF12833">
    <property type="entry name" value="HTH_18"/>
    <property type="match status" value="1"/>
</dbReference>
<dbReference type="EMBL" id="JAWCUD010000003">
    <property type="protein sequence ID" value="MDU0202150.1"/>
    <property type="molecule type" value="Genomic_DNA"/>
</dbReference>
<dbReference type="Gene3D" id="3.30.450.20">
    <property type="entry name" value="PAS domain"/>
    <property type="match status" value="1"/>
</dbReference>
<feature type="transmembrane region" description="Helical" evidence="4">
    <location>
        <begin position="12"/>
        <end position="33"/>
    </location>
</feature>
<protein>
    <submittedName>
        <fullName evidence="6">Helix-turn-helix domain-containing protein</fullName>
    </submittedName>
</protein>
<dbReference type="SMART" id="SM00342">
    <property type="entry name" value="HTH_ARAC"/>
    <property type="match status" value="1"/>
</dbReference>
<organism evidence="6 7">
    <name type="scientific">Paenibacillus violae</name>
    <dbReference type="NCBI Taxonomy" id="3077234"/>
    <lineage>
        <taxon>Bacteria</taxon>
        <taxon>Bacillati</taxon>
        <taxon>Bacillota</taxon>
        <taxon>Bacilli</taxon>
        <taxon>Bacillales</taxon>
        <taxon>Paenibacillaceae</taxon>
        <taxon>Paenibacillus</taxon>
    </lineage>
</organism>
<reference evidence="6 7" key="1">
    <citation type="submission" date="2023-10" db="EMBL/GenBank/DDBJ databases">
        <title>Paenibacillus strain PFR10 Genome sequencing and assembly.</title>
        <authorList>
            <person name="Kim I."/>
        </authorList>
    </citation>
    <scope>NUCLEOTIDE SEQUENCE [LARGE SCALE GENOMIC DNA]</scope>
    <source>
        <strain evidence="6 7">PFR10</strain>
    </source>
</reference>
<evidence type="ECO:0000259" key="5">
    <source>
        <dbReference type="PROSITE" id="PS01124"/>
    </source>
</evidence>
<keyword evidence="4" id="KW-1133">Transmembrane helix</keyword>
<dbReference type="InterPro" id="IPR018062">
    <property type="entry name" value="HTH_AraC-typ_CS"/>
</dbReference>
<evidence type="ECO:0000256" key="2">
    <source>
        <dbReference type="ARBA" id="ARBA00023125"/>
    </source>
</evidence>
<gene>
    <name evidence="6" type="ORF">RQP52_13685</name>
</gene>
<dbReference type="PROSITE" id="PS01124">
    <property type="entry name" value="HTH_ARAC_FAMILY_2"/>
    <property type="match status" value="1"/>
</dbReference>
<sequence length="762" mass="86402">MRKLVYRRKELIIVMLSACLPAAIIGIILYVLGTQQIEKEAQKAHQNQVAYGIERINENLNHLESIMAQWSFNLNLGSSFADLDVYQDFRGTRSIFQSLTWIKSSDPLIGDVTLYLDKQHMLIKENSGINVIQSSDDLQLYHTLASYQRDVYWSNQLKSNNGMAPFSLIVRIPGGLVETEAALIIEINAKKLNALISELDAEGTGSTVFLQQDGNIISLGQSSIERPTDLDKILMKSIAGSKTEVTSSIQTWNGEAYSLSVGQMKRIGNLWTIASATPLDQMTEPVQRLSRVIMITGCLGILLALLLSWYSYRRMYNPVHRFFQQLFPGRSSGGHNEFEYIADEWKHLSRESQILQERIDQHLPSLRENFMLQLLQGKLSFLSEGEMTDRVEQLGWEVNGREHAILALQIHGIYRSEGKFSPGDEQLVTFAAMNIVKEITKNKGIDGLIVNFHDLTLGVLVRLRNDMAEENQQSSLFHLAEELAHTLNSLLKVEVTVCVGARTNELRKLSLCFDDARNALAYRKHGETQQILDVEDMIPGGHDAIVYPFEEEAAILKALRSGHEDELMALLDHFFTLLKAEASTELDVRQALMQLCGNLQNTILLSGYNPLQLNDGVDMWEQLAAIREPEAVVRWIKQYIVAPYIHRLHLTQDMQLKRLVENVLTTIHSSYAKDISLEYCADLHGTYSKKLSLGFKQVTGQTFIDYLTQYRLTRAKQLLLDTDEKINDIAMQVGYQPPYFNRLFKKIEGMTPGQFRDKAGQV</sequence>
<keyword evidence="3" id="KW-0804">Transcription</keyword>
<evidence type="ECO:0000313" key="7">
    <source>
        <dbReference type="Proteomes" id="UP001260980"/>
    </source>
</evidence>
<keyword evidence="7" id="KW-1185">Reference proteome</keyword>
<dbReference type="PANTHER" id="PTHR43280:SF28">
    <property type="entry name" value="HTH-TYPE TRANSCRIPTIONAL ACTIVATOR RHAS"/>
    <property type="match status" value="1"/>
</dbReference>
<dbReference type="PANTHER" id="PTHR43280">
    <property type="entry name" value="ARAC-FAMILY TRANSCRIPTIONAL REGULATOR"/>
    <property type="match status" value="1"/>
</dbReference>
<keyword evidence="2" id="KW-0238">DNA-binding</keyword>